<proteinExistence type="predicted"/>
<dbReference type="Pfam" id="PF26149">
    <property type="entry name" value="YuzK"/>
    <property type="match status" value="1"/>
</dbReference>
<comment type="caution">
    <text evidence="1">The sequence shown here is derived from an EMBL/GenBank/DDBJ whole genome shotgun (WGS) entry which is preliminary data.</text>
</comment>
<dbReference type="InterPro" id="IPR058676">
    <property type="entry name" value="YuzK"/>
</dbReference>
<sequence>MFQAHGVGYAEYSRKLEQQLRVEKRRQEDYEKSKQIVQSLGFHN</sequence>
<name>A0ABS2QVX1_9BACI</name>
<accession>A0ABS2QVX1</accession>
<gene>
    <name evidence="1" type="ORF">JOC83_002482</name>
</gene>
<organism evidence="1 2">
    <name type="scientific">Priestia iocasae</name>
    <dbReference type="NCBI Taxonomy" id="2291674"/>
    <lineage>
        <taxon>Bacteria</taxon>
        <taxon>Bacillati</taxon>
        <taxon>Bacillota</taxon>
        <taxon>Bacilli</taxon>
        <taxon>Bacillales</taxon>
        <taxon>Bacillaceae</taxon>
        <taxon>Priestia</taxon>
    </lineage>
</organism>
<evidence type="ECO:0000313" key="1">
    <source>
        <dbReference type="EMBL" id="MBM7703633.1"/>
    </source>
</evidence>
<dbReference type="EMBL" id="JAFBFC010000004">
    <property type="protein sequence ID" value="MBM7703633.1"/>
    <property type="molecule type" value="Genomic_DNA"/>
</dbReference>
<dbReference type="Proteomes" id="UP000809829">
    <property type="component" value="Unassembled WGS sequence"/>
</dbReference>
<keyword evidence="2" id="KW-1185">Reference proteome</keyword>
<evidence type="ECO:0000313" key="2">
    <source>
        <dbReference type="Proteomes" id="UP000809829"/>
    </source>
</evidence>
<reference evidence="1 2" key="1">
    <citation type="submission" date="2021-01" db="EMBL/GenBank/DDBJ databases">
        <title>Genomic Encyclopedia of Type Strains, Phase IV (KMG-IV): sequencing the most valuable type-strain genomes for metagenomic binning, comparative biology and taxonomic classification.</title>
        <authorList>
            <person name="Goeker M."/>
        </authorList>
    </citation>
    <scope>NUCLEOTIDE SEQUENCE [LARGE SCALE GENOMIC DNA]</scope>
    <source>
        <strain evidence="1 2">DSM 104297</strain>
    </source>
</reference>
<protein>
    <submittedName>
        <fullName evidence="1">Uncharacterized protein</fullName>
    </submittedName>
</protein>